<dbReference type="VEuPathDB" id="FungiDB:TRICI_003596"/>
<sequence length="380" mass="43409">MGVVRVSWLFRRALTWAVVITVIITLNILLHFSDFVPSKHSHDNVWYTDKFKLNVPRDLVSCELWDPRYIDLETDRYSVLETHAHTTVSDGSLSPRQLVDWAIAYGFTVLFVTDHNDVDGGLQAQAYAQQERSSEILVVPGVEYTCCRIHMNLIGINETISPSSPWPTDEELQTVVSRTHELGGIVLVNHIPWSMTTEFGHQSSRLPTHPTRETLLQMGVDGFESVSEGILDLATIRFNEKHNLPLFGASDIHDPDTTPVSWTVIKHSGPPTQELILDAFRQNSMSFYYDPTDPLPRVYGDHNTLWSKFAPLLALDMTYFWTETKGMYSFVDGFCHTNKFVFHYSRAFWTLFYILSAFIVTHIYKAKTLPSAGNKKLYLD</sequence>
<evidence type="ECO:0000259" key="2">
    <source>
        <dbReference type="SMART" id="SM00481"/>
    </source>
</evidence>
<dbReference type="PANTHER" id="PTHR42924:SF3">
    <property type="entry name" value="POLYMERASE_HISTIDINOL PHOSPHATASE N-TERMINAL DOMAIN-CONTAINING PROTEIN"/>
    <property type="match status" value="1"/>
</dbReference>
<dbReference type="Pfam" id="PF02811">
    <property type="entry name" value="PHP"/>
    <property type="match status" value="1"/>
</dbReference>
<dbReference type="InterPro" id="IPR004013">
    <property type="entry name" value="PHP_dom"/>
</dbReference>
<dbReference type="SMART" id="SM00481">
    <property type="entry name" value="POLIIIAc"/>
    <property type="match status" value="1"/>
</dbReference>
<dbReference type="GO" id="GO:0035312">
    <property type="term" value="F:5'-3' DNA exonuclease activity"/>
    <property type="evidence" value="ECO:0007669"/>
    <property type="project" value="TreeGrafter"/>
</dbReference>
<accession>A0A642V3J3</accession>
<dbReference type="EMBL" id="SWFS01000264">
    <property type="protein sequence ID" value="KAA8912131.1"/>
    <property type="molecule type" value="Genomic_DNA"/>
</dbReference>
<dbReference type="Proteomes" id="UP000761534">
    <property type="component" value="Unassembled WGS sequence"/>
</dbReference>
<keyword evidence="4" id="KW-1185">Reference proteome</keyword>
<organism evidence="3 4">
    <name type="scientific">Trichomonascus ciferrii</name>
    <dbReference type="NCBI Taxonomy" id="44093"/>
    <lineage>
        <taxon>Eukaryota</taxon>
        <taxon>Fungi</taxon>
        <taxon>Dikarya</taxon>
        <taxon>Ascomycota</taxon>
        <taxon>Saccharomycotina</taxon>
        <taxon>Dipodascomycetes</taxon>
        <taxon>Dipodascales</taxon>
        <taxon>Trichomonascaceae</taxon>
        <taxon>Trichomonascus</taxon>
        <taxon>Trichomonascus ciferrii complex</taxon>
    </lineage>
</organism>
<protein>
    <recommendedName>
        <fullName evidence="2">Polymerase/histidinol phosphatase N-terminal domain-containing protein</fullName>
    </recommendedName>
</protein>
<comment type="caution">
    <text evidence="3">The sequence shown here is derived from an EMBL/GenBank/DDBJ whole genome shotgun (WGS) entry which is preliminary data.</text>
</comment>
<proteinExistence type="predicted"/>
<evidence type="ECO:0000313" key="4">
    <source>
        <dbReference type="Proteomes" id="UP000761534"/>
    </source>
</evidence>
<dbReference type="InterPro" id="IPR052018">
    <property type="entry name" value="PHP_domain"/>
</dbReference>
<name>A0A642V3J3_9ASCO</name>
<reference evidence="3" key="1">
    <citation type="journal article" date="2019" name="G3 (Bethesda)">
        <title>Genome Assemblies of Two Rare Opportunistic Yeast Pathogens: Diutina rugosa (syn. Candida rugosa) and Trichomonascus ciferrii (syn. Candida ciferrii).</title>
        <authorList>
            <person name="Mixao V."/>
            <person name="Saus E."/>
            <person name="Hansen A.P."/>
            <person name="Lass-Florl C."/>
            <person name="Gabaldon T."/>
        </authorList>
    </citation>
    <scope>NUCLEOTIDE SEQUENCE</scope>
    <source>
        <strain evidence="3">CBS 4856</strain>
    </source>
</reference>
<keyword evidence="1" id="KW-1133">Transmembrane helix</keyword>
<keyword evidence="1" id="KW-0812">Transmembrane</keyword>
<dbReference type="PANTHER" id="PTHR42924">
    <property type="entry name" value="EXONUCLEASE"/>
    <property type="match status" value="1"/>
</dbReference>
<evidence type="ECO:0000256" key="1">
    <source>
        <dbReference type="SAM" id="Phobius"/>
    </source>
</evidence>
<dbReference type="InterPro" id="IPR016195">
    <property type="entry name" value="Pol/histidinol_Pase-like"/>
</dbReference>
<dbReference type="AlphaFoldDB" id="A0A642V3J3"/>
<evidence type="ECO:0000313" key="3">
    <source>
        <dbReference type="EMBL" id="KAA8912131.1"/>
    </source>
</evidence>
<dbReference type="GO" id="GO:0004534">
    <property type="term" value="F:5'-3' RNA exonuclease activity"/>
    <property type="evidence" value="ECO:0007669"/>
    <property type="project" value="TreeGrafter"/>
</dbReference>
<dbReference type="Gene3D" id="3.20.20.140">
    <property type="entry name" value="Metal-dependent hydrolases"/>
    <property type="match status" value="1"/>
</dbReference>
<dbReference type="OrthoDB" id="16564at2759"/>
<gene>
    <name evidence="3" type="ORF">TRICI_003596</name>
</gene>
<keyword evidence="1" id="KW-0472">Membrane</keyword>
<dbReference type="InterPro" id="IPR003141">
    <property type="entry name" value="Pol/His_phosphatase_N"/>
</dbReference>
<feature type="domain" description="Polymerase/histidinol phosphatase N-terminal" evidence="2">
    <location>
        <begin position="80"/>
        <end position="148"/>
    </location>
</feature>
<dbReference type="SUPFAM" id="SSF89550">
    <property type="entry name" value="PHP domain-like"/>
    <property type="match status" value="1"/>
</dbReference>
<feature type="transmembrane region" description="Helical" evidence="1">
    <location>
        <begin position="347"/>
        <end position="364"/>
    </location>
</feature>
<feature type="transmembrane region" description="Helical" evidence="1">
    <location>
        <begin position="13"/>
        <end position="32"/>
    </location>
</feature>